<sequence length="164" mass="17393">MEGRKKGRSLGVGVAVAVLGRLGGRAVTGVWLSTTGMDLSMRHPARHFSSLQFLLSLRPSSLAGLQMDPMSMHAVVDQQGSCRLGARGATRKLVPVVEWTGTAGSQGKSPLQFSLNQVVCASTFSFFLLRSSHAVRGNNLGGCSLDGNKQRVTAADRKQEGLVL</sequence>
<keyword evidence="2" id="KW-1185">Reference proteome</keyword>
<gene>
    <name evidence="1" type="ORF">B0T23DRAFT_133317</name>
</gene>
<evidence type="ECO:0000313" key="1">
    <source>
        <dbReference type="EMBL" id="KAK3492053.1"/>
    </source>
</evidence>
<accession>A0AAJ0I737</accession>
<proteinExistence type="predicted"/>
<dbReference type="GeneID" id="87869848"/>
<protein>
    <submittedName>
        <fullName evidence="1">Uncharacterized protein</fullName>
    </submittedName>
</protein>
<dbReference type="Proteomes" id="UP001285908">
    <property type="component" value="Unassembled WGS sequence"/>
</dbReference>
<dbReference type="AlphaFoldDB" id="A0AAJ0I737"/>
<dbReference type="EMBL" id="JAULSX010000004">
    <property type="protein sequence ID" value="KAK3492053.1"/>
    <property type="molecule type" value="Genomic_DNA"/>
</dbReference>
<comment type="caution">
    <text evidence="1">The sequence shown here is derived from an EMBL/GenBank/DDBJ whole genome shotgun (WGS) entry which is preliminary data.</text>
</comment>
<name>A0AAJ0I737_9PEZI</name>
<evidence type="ECO:0000313" key="2">
    <source>
        <dbReference type="Proteomes" id="UP001285908"/>
    </source>
</evidence>
<dbReference type="RefSeq" id="XP_062692511.1">
    <property type="nucleotide sequence ID" value="XM_062832226.1"/>
</dbReference>
<organism evidence="1 2">
    <name type="scientific">Neurospora hispaniola</name>
    <dbReference type="NCBI Taxonomy" id="588809"/>
    <lineage>
        <taxon>Eukaryota</taxon>
        <taxon>Fungi</taxon>
        <taxon>Dikarya</taxon>
        <taxon>Ascomycota</taxon>
        <taxon>Pezizomycotina</taxon>
        <taxon>Sordariomycetes</taxon>
        <taxon>Sordariomycetidae</taxon>
        <taxon>Sordariales</taxon>
        <taxon>Sordariaceae</taxon>
        <taxon>Neurospora</taxon>
    </lineage>
</organism>
<reference evidence="1 2" key="1">
    <citation type="journal article" date="2023" name="Mol. Phylogenet. Evol.">
        <title>Genome-scale phylogeny and comparative genomics of the fungal order Sordariales.</title>
        <authorList>
            <person name="Hensen N."/>
            <person name="Bonometti L."/>
            <person name="Westerberg I."/>
            <person name="Brannstrom I.O."/>
            <person name="Guillou S."/>
            <person name="Cros-Aarteil S."/>
            <person name="Calhoun S."/>
            <person name="Haridas S."/>
            <person name="Kuo A."/>
            <person name="Mondo S."/>
            <person name="Pangilinan J."/>
            <person name="Riley R."/>
            <person name="LaButti K."/>
            <person name="Andreopoulos B."/>
            <person name="Lipzen A."/>
            <person name="Chen C."/>
            <person name="Yan M."/>
            <person name="Daum C."/>
            <person name="Ng V."/>
            <person name="Clum A."/>
            <person name="Steindorff A."/>
            <person name="Ohm R.A."/>
            <person name="Martin F."/>
            <person name="Silar P."/>
            <person name="Natvig D.O."/>
            <person name="Lalanne C."/>
            <person name="Gautier V."/>
            <person name="Ament-Velasquez S.L."/>
            <person name="Kruys A."/>
            <person name="Hutchinson M.I."/>
            <person name="Powell A.J."/>
            <person name="Barry K."/>
            <person name="Miller A.N."/>
            <person name="Grigoriev I.V."/>
            <person name="Debuchy R."/>
            <person name="Gladieux P."/>
            <person name="Hiltunen Thoren M."/>
            <person name="Johannesson H."/>
        </authorList>
    </citation>
    <scope>NUCLEOTIDE SEQUENCE [LARGE SCALE GENOMIC DNA]</scope>
    <source>
        <strain evidence="1 2">FGSC 10403</strain>
    </source>
</reference>